<evidence type="ECO:0000256" key="4">
    <source>
        <dbReference type="ARBA" id="ARBA00066616"/>
    </source>
</evidence>
<dbReference type="Proteomes" id="UP000197290">
    <property type="component" value="Unassembled WGS sequence"/>
</dbReference>
<dbReference type="PANTHER" id="PTHR43767:SF1">
    <property type="entry name" value="NONRIBOSOMAL PEPTIDE SYNTHASE PES1 (EUROFUNG)-RELATED"/>
    <property type="match status" value="1"/>
</dbReference>
<gene>
    <name evidence="8" type="primary">lcfB_4</name>
    <name evidence="8" type="ORF">SPDO_10390</name>
</gene>
<dbReference type="InterPro" id="IPR025110">
    <property type="entry name" value="AMP-bd_C"/>
</dbReference>
<dbReference type="Pfam" id="PF13193">
    <property type="entry name" value="AMP-binding_C"/>
    <property type="match status" value="1"/>
</dbReference>
<dbReference type="Gene3D" id="2.30.38.10">
    <property type="entry name" value="Luciferase, Domain 3"/>
    <property type="match status" value="1"/>
</dbReference>
<evidence type="ECO:0000256" key="2">
    <source>
        <dbReference type="ARBA" id="ARBA00022598"/>
    </source>
</evidence>
<dbReference type="RefSeq" id="WP_158212149.1">
    <property type="nucleotide sequence ID" value="NZ_NBBI01000002.1"/>
</dbReference>
<dbReference type="EC" id="6.2.1.44" evidence="4"/>
<evidence type="ECO:0000313" key="8">
    <source>
        <dbReference type="EMBL" id="OWK31034.1"/>
    </source>
</evidence>
<evidence type="ECO:0000256" key="3">
    <source>
        <dbReference type="ARBA" id="ARBA00051915"/>
    </source>
</evidence>
<evidence type="ECO:0000256" key="1">
    <source>
        <dbReference type="ARBA" id="ARBA00006432"/>
    </source>
</evidence>
<dbReference type="PROSITE" id="PS00455">
    <property type="entry name" value="AMP_BINDING"/>
    <property type="match status" value="1"/>
</dbReference>
<organism evidence="8 9">
    <name type="scientific">Sphingomonas dokdonensis</name>
    <dbReference type="NCBI Taxonomy" id="344880"/>
    <lineage>
        <taxon>Bacteria</taxon>
        <taxon>Pseudomonadati</taxon>
        <taxon>Pseudomonadota</taxon>
        <taxon>Alphaproteobacteria</taxon>
        <taxon>Sphingomonadales</taxon>
        <taxon>Sphingomonadaceae</taxon>
        <taxon>Sphingomonas</taxon>
    </lineage>
</organism>
<comment type="caution">
    <text evidence="8">The sequence shown here is derived from an EMBL/GenBank/DDBJ whole genome shotgun (WGS) entry which is preliminary data.</text>
</comment>
<feature type="domain" description="AMP-dependent synthetase/ligase" evidence="6">
    <location>
        <begin position="10"/>
        <end position="375"/>
    </location>
</feature>
<feature type="domain" description="AMP-binding enzyme C-terminal" evidence="7">
    <location>
        <begin position="425"/>
        <end position="500"/>
    </location>
</feature>
<dbReference type="FunFam" id="3.30.300.30:FF:000008">
    <property type="entry name" value="2,3-dihydroxybenzoate-AMP ligase"/>
    <property type="match status" value="1"/>
</dbReference>
<dbReference type="OrthoDB" id="9803968at2"/>
<dbReference type="AlphaFoldDB" id="A0A245ZMS2"/>
<evidence type="ECO:0000259" key="7">
    <source>
        <dbReference type="Pfam" id="PF13193"/>
    </source>
</evidence>
<dbReference type="GO" id="GO:0016878">
    <property type="term" value="F:acid-thiol ligase activity"/>
    <property type="evidence" value="ECO:0007669"/>
    <property type="project" value="UniProtKB-ARBA"/>
</dbReference>
<dbReference type="InterPro" id="IPR045851">
    <property type="entry name" value="AMP-bd_C_sf"/>
</dbReference>
<keyword evidence="9" id="KW-1185">Reference proteome</keyword>
<keyword evidence="2 8" id="KW-0436">Ligase</keyword>
<dbReference type="Gene3D" id="3.40.50.980">
    <property type="match status" value="2"/>
</dbReference>
<dbReference type="EMBL" id="NBBI01000002">
    <property type="protein sequence ID" value="OWK31034.1"/>
    <property type="molecule type" value="Genomic_DNA"/>
</dbReference>
<evidence type="ECO:0000313" key="9">
    <source>
        <dbReference type="Proteomes" id="UP000197290"/>
    </source>
</evidence>
<dbReference type="Gene3D" id="3.30.300.30">
    <property type="match status" value="1"/>
</dbReference>
<evidence type="ECO:0000259" key="6">
    <source>
        <dbReference type="Pfam" id="PF00501"/>
    </source>
</evidence>
<sequence length="519" mass="56578">MLVGDIPATAAHRAPDVVAVQFHDRAITYAQLRDRCWQLSNALLAIAAPGDRIAILAENCPEYALCYYGVPGAGMALTFLNYRLSPPELAYIIGNAAPTVLIVEDKFMGAIDSIRDQLGVHTIVTIGQPAPGTLAFDALLASGEATPPDVRVADDDLAWLLYTSGTTGLPKGAMLSHRNVVGAVMNALVSWDRDDVAVAEPVYMLTFPMYHVAGYALLIQHLRGQAVVLMQNFDPEILFATIERHRVTATSAAPTMIAMLLDHSAMPRHDLSSLRNMGYGASAMPVAVLRRARERWPHVRFATGFGMTELAGNVMVLTADEHDRALDEGLPILNSVGRQMLLSQVRVVTEDGVDAPPGTEGEILVRGDQVLSGYWRNPEATAKAFTGPWFHTGDVGRWNEQGYLWIVDRKKDMIVSGGENIYPREVEEVLYRHQAIREAAVVGAEDPTWGEAVVAIVSCRPGETTTAADLITFCRAHIASYKKPRAVVFVDELPKNASGKVLKRELRDQLAAGVLVMEH</sequence>
<dbReference type="SUPFAM" id="SSF56801">
    <property type="entry name" value="Acetyl-CoA synthetase-like"/>
    <property type="match status" value="1"/>
</dbReference>
<evidence type="ECO:0000256" key="5">
    <source>
        <dbReference type="ARBA" id="ARBA00067668"/>
    </source>
</evidence>
<proteinExistence type="inferred from homology"/>
<dbReference type="NCBIfam" id="NF004837">
    <property type="entry name" value="PRK06187.1"/>
    <property type="match status" value="1"/>
</dbReference>
<dbReference type="PANTHER" id="PTHR43767">
    <property type="entry name" value="LONG-CHAIN-FATTY-ACID--COA LIGASE"/>
    <property type="match status" value="1"/>
</dbReference>
<accession>A0A245ZMS2</accession>
<dbReference type="InterPro" id="IPR000873">
    <property type="entry name" value="AMP-dep_synth/lig_dom"/>
</dbReference>
<name>A0A245ZMS2_9SPHN</name>
<protein>
    <recommendedName>
        <fullName evidence="5">3-methylmercaptopropionyl-CoA ligase</fullName>
        <ecNumber evidence="4">6.2.1.44</ecNumber>
    </recommendedName>
</protein>
<dbReference type="InterPro" id="IPR050237">
    <property type="entry name" value="ATP-dep_AMP-bd_enzyme"/>
</dbReference>
<comment type="similarity">
    <text evidence="1">Belongs to the ATP-dependent AMP-binding enzyme family.</text>
</comment>
<dbReference type="Pfam" id="PF00501">
    <property type="entry name" value="AMP-binding"/>
    <property type="match status" value="1"/>
</dbReference>
<comment type="catalytic activity">
    <reaction evidence="3">
        <text>3-(methylsulfanyl)propanoate + ATP + CoA = 3-(methylsulfanyl)propanoyl-CoA + AMP + diphosphate</text>
        <dbReference type="Rhea" id="RHEA:43052"/>
        <dbReference type="ChEBI" id="CHEBI:30616"/>
        <dbReference type="ChEBI" id="CHEBI:33019"/>
        <dbReference type="ChEBI" id="CHEBI:49016"/>
        <dbReference type="ChEBI" id="CHEBI:57287"/>
        <dbReference type="ChEBI" id="CHEBI:82815"/>
        <dbReference type="ChEBI" id="CHEBI:456215"/>
        <dbReference type="EC" id="6.2.1.44"/>
    </reaction>
    <physiologicalReaction direction="left-to-right" evidence="3">
        <dbReference type="Rhea" id="RHEA:43053"/>
    </physiologicalReaction>
</comment>
<reference evidence="8 9" key="1">
    <citation type="submission" date="2017-03" db="EMBL/GenBank/DDBJ databases">
        <title>Genome sequence of Sphingomonas dokdonensis DSM 21029.</title>
        <authorList>
            <person name="Poehlein A."/>
            <person name="Wuebbeler J.H."/>
            <person name="Steinbuechel A."/>
            <person name="Daniel R."/>
        </authorList>
    </citation>
    <scope>NUCLEOTIDE SEQUENCE [LARGE SCALE GENOMIC DNA]</scope>
    <source>
        <strain evidence="8 9">DSM 21029</strain>
    </source>
</reference>
<dbReference type="CDD" id="cd17631">
    <property type="entry name" value="FACL_FadD13-like"/>
    <property type="match status" value="1"/>
</dbReference>
<dbReference type="InterPro" id="IPR020845">
    <property type="entry name" value="AMP-binding_CS"/>
</dbReference>